<organism evidence="2 3">
    <name type="scientific">Enterobacter hormaechei subsp. hoffmannii</name>
    <dbReference type="NCBI Taxonomy" id="1812934"/>
    <lineage>
        <taxon>Bacteria</taxon>
        <taxon>Pseudomonadati</taxon>
        <taxon>Pseudomonadota</taxon>
        <taxon>Gammaproteobacteria</taxon>
        <taxon>Enterobacterales</taxon>
        <taxon>Enterobacteriaceae</taxon>
        <taxon>Enterobacter</taxon>
        <taxon>Enterobacter cloacae complex</taxon>
    </lineage>
</organism>
<dbReference type="RefSeq" id="WP_162183710.1">
    <property type="nucleotide sequence ID" value="NZ_JAMFWV010000017.1"/>
</dbReference>
<proteinExistence type="predicted"/>
<dbReference type="EMBL" id="JAHEVK010000021">
    <property type="protein sequence ID" value="MBT1778550.1"/>
    <property type="molecule type" value="Genomic_DNA"/>
</dbReference>
<accession>A0A9Q2WDP9</accession>
<evidence type="ECO:0000256" key="1">
    <source>
        <dbReference type="SAM" id="MobiDB-lite"/>
    </source>
</evidence>
<protein>
    <submittedName>
        <fullName evidence="2">Uncharacterized protein</fullName>
    </submittedName>
</protein>
<dbReference type="Proteomes" id="UP000742934">
    <property type="component" value="Unassembled WGS sequence"/>
</dbReference>
<feature type="region of interest" description="Disordered" evidence="1">
    <location>
        <begin position="1"/>
        <end position="54"/>
    </location>
</feature>
<reference evidence="2" key="1">
    <citation type="submission" date="2021-05" db="EMBL/GenBank/DDBJ databases">
        <title>The batch submission of Enterobacter spp. strains.</title>
        <authorList>
            <person name="Wei L."/>
            <person name="Wang C."/>
            <person name="Feng Y."/>
            <person name="Zong Z."/>
        </authorList>
    </citation>
    <scope>NUCLEOTIDE SEQUENCE</scope>
    <source>
        <strain evidence="2">090086</strain>
    </source>
</reference>
<feature type="compositionally biased region" description="Low complexity" evidence="1">
    <location>
        <begin position="18"/>
        <end position="27"/>
    </location>
</feature>
<name>A0A9Q2WDP9_9ENTR</name>
<feature type="compositionally biased region" description="Basic and acidic residues" evidence="1">
    <location>
        <begin position="7"/>
        <end position="17"/>
    </location>
</feature>
<gene>
    <name evidence="2" type="ORF">KK080_17315</name>
</gene>
<comment type="caution">
    <text evidence="2">The sequence shown here is derived from an EMBL/GenBank/DDBJ whole genome shotgun (WGS) entry which is preliminary data.</text>
</comment>
<feature type="compositionally biased region" description="Basic and acidic residues" evidence="1">
    <location>
        <begin position="42"/>
        <end position="54"/>
    </location>
</feature>
<dbReference type="AlphaFoldDB" id="A0A9Q2WDP9"/>
<evidence type="ECO:0000313" key="3">
    <source>
        <dbReference type="Proteomes" id="UP000742934"/>
    </source>
</evidence>
<evidence type="ECO:0000313" key="2">
    <source>
        <dbReference type="EMBL" id="MBT1778550.1"/>
    </source>
</evidence>
<sequence>MRRRLRRADTTARHRAENAGATPEAAAQINSDDGLDGSPANIERENDGKNGMKH</sequence>